<name>A0ABT1B559_9ENTR</name>
<proteinExistence type="predicted"/>
<sequence length="160" mass="18132">MHTLMRMIKKIKGEDGAIAVELSLVIIPFLVSILFIIELCRVMYLTSALDVVLAESGRYISLDSTVTNHSEAFEQNIKTSARNWPLLYSGSEISVTVKHCKNIPDLLSDSCITGATTTDHFLSVYSFKYNYHPVFFFFGTGFFSSIFERNIVYVQEPNRV</sequence>
<comment type="caution">
    <text evidence="3">The sequence shown here is derived from an EMBL/GenBank/DDBJ whole genome shotgun (WGS) entry which is preliminary data.</text>
</comment>
<evidence type="ECO:0000259" key="2">
    <source>
        <dbReference type="Pfam" id="PF07811"/>
    </source>
</evidence>
<accession>A0ABT1B559</accession>
<dbReference type="EMBL" id="JAJJVQ010000001">
    <property type="protein sequence ID" value="MCO5780344.1"/>
    <property type="molecule type" value="Genomic_DNA"/>
</dbReference>
<gene>
    <name evidence="3" type="ORF">LOD26_03220</name>
</gene>
<feature type="transmembrane region" description="Helical" evidence="1">
    <location>
        <begin position="16"/>
        <end position="37"/>
    </location>
</feature>
<keyword evidence="4" id="KW-1185">Reference proteome</keyword>
<keyword evidence="1" id="KW-0472">Membrane</keyword>
<reference evidence="3" key="1">
    <citation type="submission" date="2021-11" db="EMBL/GenBank/DDBJ databases">
        <title>Citrobacter meridianamericanus sp. nov. isolated from soil.</title>
        <authorList>
            <person name="Furlan J.P.R."/>
            <person name="Stehling E.G."/>
        </authorList>
    </citation>
    <scope>NUCLEOTIDE SEQUENCE</scope>
    <source>
        <strain evidence="3">BR102</strain>
    </source>
</reference>
<evidence type="ECO:0000256" key="1">
    <source>
        <dbReference type="SAM" id="Phobius"/>
    </source>
</evidence>
<evidence type="ECO:0000313" key="3">
    <source>
        <dbReference type="EMBL" id="MCO5780344.1"/>
    </source>
</evidence>
<evidence type="ECO:0000313" key="4">
    <source>
        <dbReference type="Proteomes" id="UP001139290"/>
    </source>
</evidence>
<keyword evidence="1" id="KW-0812">Transmembrane</keyword>
<keyword evidence="1" id="KW-1133">Transmembrane helix</keyword>
<dbReference type="Proteomes" id="UP001139290">
    <property type="component" value="Unassembled WGS sequence"/>
</dbReference>
<organism evidence="3 4">
    <name type="scientific">Citrobacter meridianamericanus</name>
    <dbReference type="NCBI Taxonomy" id="2894201"/>
    <lineage>
        <taxon>Bacteria</taxon>
        <taxon>Pseudomonadati</taxon>
        <taxon>Pseudomonadota</taxon>
        <taxon>Gammaproteobacteria</taxon>
        <taxon>Enterobacterales</taxon>
        <taxon>Enterobacteriaceae</taxon>
        <taxon>Citrobacter</taxon>
    </lineage>
</organism>
<protein>
    <submittedName>
        <fullName evidence="3">Pilus assembly protein</fullName>
    </submittedName>
</protein>
<dbReference type="InterPro" id="IPR012495">
    <property type="entry name" value="TadE-like_dom"/>
</dbReference>
<dbReference type="RefSeq" id="WP_187258648.1">
    <property type="nucleotide sequence ID" value="NZ_CP101040.1"/>
</dbReference>
<dbReference type="Pfam" id="PF07811">
    <property type="entry name" value="TadE"/>
    <property type="match status" value="1"/>
</dbReference>
<feature type="domain" description="TadE-like" evidence="2">
    <location>
        <begin position="16"/>
        <end position="58"/>
    </location>
</feature>